<sequence>MVRRQADMAEIRVDIVDDFLHPPSQCNGCFLRVPESSHHRLPTGEVPMGIADVLPRLCSISQHFCSSLFKVFLYRLSAKPCELGREFLVPCGSCCSTLAYQLKSFRRQASLGGFETQPSSRSHEGVQRAAHILRRCCPLQNLPKSRLA</sequence>
<dbReference type="Proteomes" id="UP001303046">
    <property type="component" value="Unassembled WGS sequence"/>
</dbReference>
<name>A0ABR1E295_NECAM</name>
<evidence type="ECO:0008006" key="3">
    <source>
        <dbReference type="Google" id="ProtNLM"/>
    </source>
</evidence>
<evidence type="ECO:0000313" key="2">
    <source>
        <dbReference type="Proteomes" id="UP001303046"/>
    </source>
</evidence>
<proteinExistence type="predicted"/>
<comment type="caution">
    <text evidence="1">The sequence shown here is derived from an EMBL/GenBank/DDBJ whole genome shotgun (WGS) entry which is preliminary data.</text>
</comment>
<protein>
    <recommendedName>
        <fullName evidence="3">Phospholipid scramblase</fullName>
    </recommendedName>
</protein>
<dbReference type="EMBL" id="JAVFWL010000005">
    <property type="protein sequence ID" value="KAK6756345.1"/>
    <property type="molecule type" value="Genomic_DNA"/>
</dbReference>
<reference evidence="1 2" key="1">
    <citation type="submission" date="2023-08" db="EMBL/GenBank/DDBJ databases">
        <title>A Necator americanus chromosomal reference genome.</title>
        <authorList>
            <person name="Ilik V."/>
            <person name="Petrzelkova K.J."/>
            <person name="Pardy F."/>
            <person name="Fuh T."/>
            <person name="Niatou-Singa F.S."/>
            <person name="Gouil Q."/>
            <person name="Baker L."/>
            <person name="Ritchie M.E."/>
            <person name="Jex A.R."/>
            <person name="Gazzola D."/>
            <person name="Li H."/>
            <person name="Toshio Fujiwara R."/>
            <person name="Zhan B."/>
            <person name="Aroian R.V."/>
            <person name="Pafco B."/>
            <person name="Schwarz E.M."/>
        </authorList>
    </citation>
    <scope>NUCLEOTIDE SEQUENCE [LARGE SCALE GENOMIC DNA]</scope>
    <source>
        <strain evidence="1 2">Aroian</strain>
        <tissue evidence="1">Whole animal</tissue>
    </source>
</reference>
<organism evidence="1 2">
    <name type="scientific">Necator americanus</name>
    <name type="common">Human hookworm</name>
    <dbReference type="NCBI Taxonomy" id="51031"/>
    <lineage>
        <taxon>Eukaryota</taxon>
        <taxon>Metazoa</taxon>
        <taxon>Ecdysozoa</taxon>
        <taxon>Nematoda</taxon>
        <taxon>Chromadorea</taxon>
        <taxon>Rhabditida</taxon>
        <taxon>Rhabditina</taxon>
        <taxon>Rhabditomorpha</taxon>
        <taxon>Strongyloidea</taxon>
        <taxon>Ancylostomatidae</taxon>
        <taxon>Bunostominae</taxon>
        <taxon>Necator</taxon>
    </lineage>
</organism>
<accession>A0ABR1E295</accession>
<gene>
    <name evidence="1" type="primary">Necator_chrV.g19428</name>
    <name evidence="1" type="ORF">RB195_014636</name>
</gene>
<keyword evidence="2" id="KW-1185">Reference proteome</keyword>
<evidence type="ECO:0000313" key="1">
    <source>
        <dbReference type="EMBL" id="KAK6756345.1"/>
    </source>
</evidence>